<dbReference type="KEGG" id="baj:BCTU_071"/>
<reference evidence="17 18" key="1">
    <citation type="journal article" date="2011" name="Appl. Environ. Microbiol.">
        <title>The genome of Buchnera aphidicola from the aphid Cinara tujafilina provides new clues about the evolutionary history of metabolic losses in bacterial endosymbionts.</title>
        <authorList>
            <person name="Lamelas A."/>
            <person name="Gosalbes M.J."/>
            <person name="Moya A."/>
            <person name="Latorre A."/>
        </authorList>
    </citation>
    <scope>NUCLEOTIDE SEQUENCE [LARGE SCALE GENOMIC DNA]</scope>
    <source>
        <strain evidence="18">Cinara tujafilina</strain>
    </source>
</reference>
<evidence type="ECO:0000256" key="1">
    <source>
        <dbReference type="ARBA" id="ARBA00000024"/>
    </source>
</evidence>
<proteinExistence type="inferred from homology"/>
<dbReference type="InterPro" id="IPR021130">
    <property type="entry name" value="PRib-ATP_PPHydrolase-like"/>
</dbReference>
<protein>
    <recommendedName>
        <fullName evidence="15">Histidine biosynthesis bifunctional protein HisIE</fullName>
    </recommendedName>
    <domain>
        <recommendedName>
            <fullName evidence="15">Phosphoribosyl-AMP cyclohydrolase</fullName>
            <shortName evidence="15">PRA-CH</shortName>
            <ecNumber evidence="15">3.5.4.19</ecNumber>
        </recommendedName>
    </domain>
    <domain>
        <recommendedName>
            <fullName evidence="15">Phosphoribosyl-ATP pyrophosphatase</fullName>
            <shortName evidence="15">PRA-PH</shortName>
            <ecNumber evidence="15">3.6.1.31</ecNumber>
        </recommendedName>
    </domain>
</protein>
<evidence type="ECO:0000256" key="15">
    <source>
        <dbReference type="HAMAP-Rule" id="MF_01019"/>
    </source>
</evidence>
<dbReference type="CDD" id="cd11534">
    <property type="entry name" value="NTP-PPase_HisIE_like"/>
    <property type="match status" value="1"/>
</dbReference>
<dbReference type="UniPathway" id="UPA00031">
    <property type="reaction ID" value="UER00007"/>
</dbReference>
<keyword evidence="10 15" id="KW-0547">Nucleotide-binding</keyword>
<organism evidence="17 18">
    <name type="scientific">Buchnera aphidicola</name>
    <name type="common">Cinara tujafilina</name>
    <dbReference type="NCBI Taxonomy" id="261317"/>
    <lineage>
        <taxon>Bacteria</taxon>
        <taxon>Pseudomonadati</taxon>
        <taxon>Pseudomonadota</taxon>
        <taxon>Gammaproteobacteria</taxon>
        <taxon>Enterobacterales</taxon>
        <taxon>Erwiniaceae</taxon>
        <taxon>Buchnera</taxon>
    </lineage>
</organism>
<keyword evidence="9 15" id="KW-0028">Amino-acid biosynthesis</keyword>
<dbReference type="EC" id="3.5.4.19" evidence="15"/>
<dbReference type="InterPro" id="IPR023019">
    <property type="entry name" value="His_synth_HisIE"/>
</dbReference>
<evidence type="ECO:0000256" key="5">
    <source>
        <dbReference type="ARBA" id="ARBA00005204"/>
    </source>
</evidence>
<dbReference type="GO" id="GO:0005737">
    <property type="term" value="C:cytoplasm"/>
    <property type="evidence" value="ECO:0007669"/>
    <property type="project" value="UniProtKB-SubCell"/>
</dbReference>
<dbReference type="PANTHER" id="PTHR42945">
    <property type="entry name" value="HISTIDINE BIOSYNTHESIS BIFUNCTIONAL PROTEIN"/>
    <property type="match status" value="1"/>
</dbReference>
<comment type="pathway">
    <text evidence="5 15">Amino-acid biosynthesis; L-histidine biosynthesis; L-histidine from 5-phospho-alpha-D-ribose 1-diphosphate: step 2/9.</text>
</comment>
<keyword evidence="11 15" id="KW-0378">Hydrolase</keyword>
<keyword evidence="18" id="KW-1185">Reference proteome</keyword>
<dbReference type="Pfam" id="PF01502">
    <property type="entry name" value="PRA-CH"/>
    <property type="match status" value="1"/>
</dbReference>
<dbReference type="FunFam" id="3.10.20.810:FF:000001">
    <property type="entry name" value="Histidine biosynthesis bifunctional protein HisIE"/>
    <property type="match status" value="1"/>
</dbReference>
<comment type="catalytic activity">
    <reaction evidence="1 15">
        <text>1-(5-phospho-beta-D-ribosyl)-5'-AMP + H2O = 1-(5-phospho-beta-D-ribosyl)-5-[(5-phospho-beta-D-ribosylamino)methylideneamino]imidazole-4-carboxamide</text>
        <dbReference type="Rhea" id="RHEA:20049"/>
        <dbReference type="ChEBI" id="CHEBI:15377"/>
        <dbReference type="ChEBI" id="CHEBI:58435"/>
        <dbReference type="ChEBI" id="CHEBI:59457"/>
        <dbReference type="EC" id="3.5.4.19"/>
    </reaction>
</comment>
<evidence type="ECO:0000256" key="6">
    <source>
        <dbReference type="ARBA" id="ARBA00007731"/>
    </source>
</evidence>
<comment type="subcellular location">
    <subcellularLocation>
        <location evidence="3 15">Cytoplasm</location>
    </subcellularLocation>
</comment>
<evidence type="ECO:0000256" key="4">
    <source>
        <dbReference type="ARBA" id="ARBA00005169"/>
    </source>
</evidence>
<dbReference type="STRING" id="261317.BCTU_071"/>
<dbReference type="GO" id="GO:0004635">
    <property type="term" value="F:phosphoribosyl-AMP cyclohydrolase activity"/>
    <property type="evidence" value="ECO:0007669"/>
    <property type="project" value="UniProtKB-UniRule"/>
</dbReference>
<dbReference type="PANTHER" id="PTHR42945:SF9">
    <property type="entry name" value="HISTIDINE BIOSYNTHESIS BIFUNCTIONAL PROTEIN HISIE"/>
    <property type="match status" value="1"/>
</dbReference>
<dbReference type="InterPro" id="IPR008179">
    <property type="entry name" value="HisE"/>
</dbReference>
<evidence type="ECO:0000256" key="9">
    <source>
        <dbReference type="ARBA" id="ARBA00022605"/>
    </source>
</evidence>
<dbReference type="AlphaFoldDB" id="F7WZ13"/>
<feature type="region of interest" description="Phosphoribosyl-AMP cyclohydrolase" evidence="15">
    <location>
        <begin position="1"/>
        <end position="114"/>
    </location>
</feature>
<dbReference type="GO" id="GO:0004636">
    <property type="term" value="F:phosphoribosyl-ATP diphosphatase activity"/>
    <property type="evidence" value="ECO:0007669"/>
    <property type="project" value="UniProtKB-UniRule"/>
</dbReference>
<dbReference type="Proteomes" id="UP000006811">
    <property type="component" value="Chromosome"/>
</dbReference>
<dbReference type="InterPro" id="IPR002496">
    <property type="entry name" value="PRib_AMP_CycHydrolase_dom"/>
</dbReference>
<dbReference type="Gene3D" id="1.10.287.1080">
    <property type="entry name" value="MazG-like"/>
    <property type="match status" value="1"/>
</dbReference>
<keyword evidence="14 15" id="KW-0511">Multifunctional enzyme</keyword>
<evidence type="ECO:0000256" key="3">
    <source>
        <dbReference type="ARBA" id="ARBA00004496"/>
    </source>
</evidence>
<comment type="pathway">
    <text evidence="4 15">Amino-acid biosynthesis; L-histidine biosynthesis; L-histidine from 5-phospho-alpha-D-ribose 1-diphosphate: step 3/9.</text>
</comment>
<feature type="domain" description="Phosphoribosyl-AMP cyclohydrolase" evidence="16">
    <location>
        <begin position="33"/>
        <end position="106"/>
    </location>
</feature>
<evidence type="ECO:0000256" key="12">
    <source>
        <dbReference type="ARBA" id="ARBA00022840"/>
    </source>
</evidence>
<keyword evidence="8 15" id="KW-0963">Cytoplasm</keyword>
<evidence type="ECO:0000256" key="7">
    <source>
        <dbReference type="ARBA" id="ARBA00008299"/>
    </source>
</evidence>
<evidence type="ECO:0000256" key="2">
    <source>
        <dbReference type="ARBA" id="ARBA00001460"/>
    </source>
</evidence>
<dbReference type="Pfam" id="PF01503">
    <property type="entry name" value="PRA-PH"/>
    <property type="match status" value="1"/>
</dbReference>
<dbReference type="HOGENOM" id="CLU_048577_3_1_6"/>
<dbReference type="eggNOG" id="COG0139">
    <property type="taxonomic scope" value="Bacteria"/>
</dbReference>
<dbReference type="EC" id="3.6.1.31" evidence="15"/>
<comment type="catalytic activity">
    <reaction evidence="2 15">
        <text>1-(5-phospho-beta-D-ribosyl)-ATP + H2O = 1-(5-phospho-beta-D-ribosyl)-5'-AMP + diphosphate + H(+)</text>
        <dbReference type="Rhea" id="RHEA:22828"/>
        <dbReference type="ChEBI" id="CHEBI:15377"/>
        <dbReference type="ChEBI" id="CHEBI:15378"/>
        <dbReference type="ChEBI" id="CHEBI:33019"/>
        <dbReference type="ChEBI" id="CHEBI:59457"/>
        <dbReference type="ChEBI" id="CHEBI:73183"/>
        <dbReference type="EC" id="3.6.1.31"/>
    </reaction>
</comment>
<comment type="similarity">
    <text evidence="6 15">In the C-terminal section; belongs to the PRA-PH family.</text>
</comment>
<accession>F7WZ13</accession>
<evidence type="ECO:0000313" key="17">
    <source>
        <dbReference type="EMBL" id="AEH39663.1"/>
    </source>
</evidence>
<dbReference type="NCBIfam" id="TIGR03188">
    <property type="entry name" value="histidine_hisI"/>
    <property type="match status" value="1"/>
</dbReference>
<evidence type="ECO:0000256" key="11">
    <source>
        <dbReference type="ARBA" id="ARBA00022801"/>
    </source>
</evidence>
<evidence type="ECO:0000256" key="14">
    <source>
        <dbReference type="ARBA" id="ARBA00023268"/>
    </source>
</evidence>
<dbReference type="Gene3D" id="3.10.20.810">
    <property type="entry name" value="Phosphoribosyl-AMP cyclohydrolase"/>
    <property type="match status" value="1"/>
</dbReference>
<dbReference type="eggNOG" id="COG0140">
    <property type="taxonomic scope" value="Bacteria"/>
</dbReference>
<dbReference type="InterPro" id="IPR038019">
    <property type="entry name" value="PRib_AMP_CycHydrolase_sf"/>
</dbReference>
<evidence type="ECO:0000259" key="16">
    <source>
        <dbReference type="Pfam" id="PF01502"/>
    </source>
</evidence>
<dbReference type="SUPFAM" id="SSF141734">
    <property type="entry name" value="HisI-like"/>
    <property type="match status" value="1"/>
</dbReference>
<dbReference type="NCBIfam" id="NF002747">
    <property type="entry name" value="PRK02759.1"/>
    <property type="match status" value="1"/>
</dbReference>
<evidence type="ECO:0000256" key="8">
    <source>
        <dbReference type="ARBA" id="ARBA00022490"/>
    </source>
</evidence>
<gene>
    <name evidence="15 17" type="primary">hisI</name>
    <name evidence="15" type="synonym">hisIE</name>
    <name evidence="17" type="ORF">BCTU_071</name>
</gene>
<dbReference type="SUPFAM" id="SSF101386">
    <property type="entry name" value="all-alpha NTP pyrophosphatases"/>
    <property type="match status" value="1"/>
</dbReference>
<evidence type="ECO:0000313" key="18">
    <source>
        <dbReference type="Proteomes" id="UP000006811"/>
    </source>
</evidence>
<comment type="similarity">
    <text evidence="7 15">In the N-terminal section; belongs to the PRA-CH family.</text>
</comment>
<dbReference type="HAMAP" id="MF_01020">
    <property type="entry name" value="HisE"/>
    <property type="match status" value="1"/>
</dbReference>
<sequence length="204" mass="23857">MFVDKNIDKLDWKKTDYMMPVIAQNYLSGEILMHGYMNKKALLYTIKKKLLTFFSRTKKRLWTKGELSKNFLHVISISLDCDHDTILVLVKSIGNTCHLNRISCFNYSFFSYLFLYKLDNIIEYKKHDTLENSYTKKLYSSGTARIAQKVGEEAIETVLAALEKDSINLINEASDLIFHLLVLLHNRNLCFNDIIKNLKNRMKN</sequence>
<evidence type="ECO:0000256" key="13">
    <source>
        <dbReference type="ARBA" id="ARBA00023102"/>
    </source>
</evidence>
<feature type="region of interest" description="Phosphoribosyl-ATP pyrophosphohydrolase" evidence="15">
    <location>
        <begin position="115"/>
        <end position="204"/>
    </location>
</feature>
<keyword evidence="13 15" id="KW-0368">Histidine biosynthesis</keyword>
<keyword evidence="12 15" id="KW-0067">ATP-binding</keyword>
<dbReference type="GO" id="GO:0005524">
    <property type="term" value="F:ATP binding"/>
    <property type="evidence" value="ECO:0007669"/>
    <property type="project" value="UniProtKB-KW"/>
</dbReference>
<dbReference type="HAMAP" id="MF_01019">
    <property type="entry name" value="HisIE"/>
    <property type="match status" value="1"/>
</dbReference>
<evidence type="ECO:0000256" key="10">
    <source>
        <dbReference type="ARBA" id="ARBA00022741"/>
    </source>
</evidence>
<dbReference type="OrthoDB" id="9795769at2"/>
<dbReference type="EMBL" id="CP001817">
    <property type="protein sequence ID" value="AEH39663.1"/>
    <property type="molecule type" value="Genomic_DNA"/>
</dbReference>
<dbReference type="GO" id="GO:0000105">
    <property type="term" value="P:L-histidine biosynthetic process"/>
    <property type="evidence" value="ECO:0007669"/>
    <property type="project" value="UniProtKB-UniRule"/>
</dbReference>
<dbReference type="FunFam" id="1.10.287.1080:FF:000002">
    <property type="entry name" value="Histidine biosynthesis bifunctional protein HisIE"/>
    <property type="match status" value="1"/>
</dbReference>
<name>F7WZ13_9GAMM</name>